<feature type="region of interest" description="Disordered" evidence="1">
    <location>
        <begin position="48"/>
        <end position="67"/>
    </location>
</feature>
<name>A0A4Y7SJ50_COPMI</name>
<keyword evidence="3" id="KW-1185">Reference proteome</keyword>
<evidence type="ECO:0000313" key="2">
    <source>
        <dbReference type="EMBL" id="TEB21855.1"/>
    </source>
</evidence>
<organism evidence="2 3">
    <name type="scientific">Coprinellus micaceus</name>
    <name type="common">Glistening ink-cap mushroom</name>
    <name type="synonym">Coprinus micaceus</name>
    <dbReference type="NCBI Taxonomy" id="71717"/>
    <lineage>
        <taxon>Eukaryota</taxon>
        <taxon>Fungi</taxon>
        <taxon>Dikarya</taxon>
        <taxon>Basidiomycota</taxon>
        <taxon>Agaricomycotina</taxon>
        <taxon>Agaricomycetes</taxon>
        <taxon>Agaricomycetidae</taxon>
        <taxon>Agaricales</taxon>
        <taxon>Agaricineae</taxon>
        <taxon>Psathyrellaceae</taxon>
        <taxon>Coprinellus</taxon>
    </lineage>
</organism>
<proteinExistence type="predicted"/>
<reference evidence="2 3" key="1">
    <citation type="journal article" date="2019" name="Nat. Ecol. Evol.">
        <title>Megaphylogeny resolves global patterns of mushroom evolution.</title>
        <authorList>
            <person name="Varga T."/>
            <person name="Krizsan K."/>
            <person name="Foldi C."/>
            <person name="Dima B."/>
            <person name="Sanchez-Garcia M."/>
            <person name="Sanchez-Ramirez S."/>
            <person name="Szollosi G.J."/>
            <person name="Szarkandi J.G."/>
            <person name="Papp V."/>
            <person name="Albert L."/>
            <person name="Andreopoulos W."/>
            <person name="Angelini C."/>
            <person name="Antonin V."/>
            <person name="Barry K.W."/>
            <person name="Bougher N.L."/>
            <person name="Buchanan P."/>
            <person name="Buyck B."/>
            <person name="Bense V."/>
            <person name="Catcheside P."/>
            <person name="Chovatia M."/>
            <person name="Cooper J."/>
            <person name="Damon W."/>
            <person name="Desjardin D."/>
            <person name="Finy P."/>
            <person name="Geml J."/>
            <person name="Haridas S."/>
            <person name="Hughes K."/>
            <person name="Justo A."/>
            <person name="Karasinski D."/>
            <person name="Kautmanova I."/>
            <person name="Kiss B."/>
            <person name="Kocsube S."/>
            <person name="Kotiranta H."/>
            <person name="LaButti K.M."/>
            <person name="Lechner B.E."/>
            <person name="Liimatainen K."/>
            <person name="Lipzen A."/>
            <person name="Lukacs Z."/>
            <person name="Mihaltcheva S."/>
            <person name="Morgado L.N."/>
            <person name="Niskanen T."/>
            <person name="Noordeloos M.E."/>
            <person name="Ohm R.A."/>
            <person name="Ortiz-Santana B."/>
            <person name="Ovrebo C."/>
            <person name="Racz N."/>
            <person name="Riley R."/>
            <person name="Savchenko A."/>
            <person name="Shiryaev A."/>
            <person name="Soop K."/>
            <person name="Spirin V."/>
            <person name="Szebenyi C."/>
            <person name="Tomsovsky M."/>
            <person name="Tulloss R.E."/>
            <person name="Uehling J."/>
            <person name="Grigoriev I.V."/>
            <person name="Vagvolgyi C."/>
            <person name="Papp T."/>
            <person name="Martin F.M."/>
            <person name="Miettinen O."/>
            <person name="Hibbett D.S."/>
            <person name="Nagy L.G."/>
        </authorList>
    </citation>
    <scope>NUCLEOTIDE SEQUENCE [LARGE SCALE GENOMIC DNA]</scope>
    <source>
        <strain evidence="2 3">FP101781</strain>
    </source>
</reference>
<sequence length="103" mass="11734">MDERPRLLLLGNLRRRKPRDQSRMDEQGPPSHALYSSALPNMFSCPDYHPSARPSISRRLTPPSQPNRHLCTQMASSHTDRHLQNSLARTPVSSAMLTALWSF</sequence>
<evidence type="ECO:0000313" key="3">
    <source>
        <dbReference type="Proteomes" id="UP000298030"/>
    </source>
</evidence>
<dbReference type="EMBL" id="QPFP01000101">
    <property type="protein sequence ID" value="TEB21855.1"/>
    <property type="molecule type" value="Genomic_DNA"/>
</dbReference>
<dbReference type="Proteomes" id="UP000298030">
    <property type="component" value="Unassembled WGS sequence"/>
</dbReference>
<protein>
    <submittedName>
        <fullName evidence="2">Uncharacterized protein</fullName>
    </submittedName>
</protein>
<comment type="caution">
    <text evidence="2">The sequence shown here is derived from an EMBL/GenBank/DDBJ whole genome shotgun (WGS) entry which is preliminary data.</text>
</comment>
<accession>A0A4Y7SJ50</accession>
<feature type="region of interest" description="Disordered" evidence="1">
    <location>
        <begin position="1"/>
        <end position="36"/>
    </location>
</feature>
<gene>
    <name evidence="2" type="ORF">FA13DRAFT_1741488</name>
</gene>
<evidence type="ECO:0000256" key="1">
    <source>
        <dbReference type="SAM" id="MobiDB-lite"/>
    </source>
</evidence>
<dbReference type="AlphaFoldDB" id="A0A4Y7SJ50"/>